<dbReference type="AlphaFoldDB" id="A0A0N5BAV2"/>
<evidence type="ECO:0000313" key="3">
    <source>
        <dbReference type="WBParaSite" id="SPAL_0000316600.1"/>
    </source>
</evidence>
<organism evidence="2 3">
    <name type="scientific">Strongyloides papillosus</name>
    <name type="common">Intestinal threadworm</name>
    <dbReference type="NCBI Taxonomy" id="174720"/>
    <lineage>
        <taxon>Eukaryota</taxon>
        <taxon>Metazoa</taxon>
        <taxon>Ecdysozoa</taxon>
        <taxon>Nematoda</taxon>
        <taxon>Chromadorea</taxon>
        <taxon>Rhabditida</taxon>
        <taxon>Tylenchina</taxon>
        <taxon>Panagrolaimomorpha</taxon>
        <taxon>Strongyloidoidea</taxon>
        <taxon>Strongyloididae</taxon>
        <taxon>Strongyloides</taxon>
    </lineage>
</organism>
<protein>
    <submittedName>
        <fullName evidence="3">BZIP domain-containing protein</fullName>
    </submittedName>
</protein>
<dbReference type="WBParaSite" id="SPAL_0000316600.1">
    <property type="protein sequence ID" value="SPAL_0000316600.1"/>
    <property type="gene ID" value="SPAL_0000316600"/>
</dbReference>
<reference evidence="3" key="1">
    <citation type="submission" date="2017-02" db="UniProtKB">
        <authorList>
            <consortium name="WormBaseParasite"/>
        </authorList>
    </citation>
    <scope>IDENTIFICATION</scope>
</reference>
<dbReference type="Proteomes" id="UP000046392">
    <property type="component" value="Unplaced"/>
</dbReference>
<feature type="region of interest" description="Disordered" evidence="1">
    <location>
        <begin position="519"/>
        <end position="567"/>
    </location>
</feature>
<feature type="compositionally biased region" description="Basic and acidic residues" evidence="1">
    <location>
        <begin position="519"/>
        <end position="535"/>
    </location>
</feature>
<feature type="compositionally biased region" description="Low complexity" evidence="1">
    <location>
        <begin position="536"/>
        <end position="561"/>
    </location>
</feature>
<evidence type="ECO:0000256" key="1">
    <source>
        <dbReference type="SAM" id="MobiDB-lite"/>
    </source>
</evidence>
<feature type="region of interest" description="Disordered" evidence="1">
    <location>
        <begin position="388"/>
        <end position="409"/>
    </location>
</feature>
<name>A0A0N5BAV2_STREA</name>
<evidence type="ECO:0000313" key="2">
    <source>
        <dbReference type="Proteomes" id="UP000046392"/>
    </source>
</evidence>
<feature type="compositionally biased region" description="Low complexity" evidence="1">
    <location>
        <begin position="306"/>
        <end position="321"/>
    </location>
</feature>
<feature type="region of interest" description="Disordered" evidence="1">
    <location>
        <begin position="306"/>
        <end position="350"/>
    </location>
</feature>
<sequence length="587" mass="63784">MVKMQSSTIDTLPQDSMHNVDFLRNVLQLNNSIPTINNQNVSHSSPFLSTFSTPTNTTATTSGGSNISTSMGLLPMINGNTNNFSNNYLYNNSSQSSLDNLLNLIISNPLVFGNNSMNSQNLINLMMLQALGNNQNPPTLTKNRQFIPTPVNIPQQQKPQQPPTSVYDRMTIPNDNYMSSFQLSSNALFNNNTPSSGTGATVNSNLYLQHLANLLTANQNKFQSNGVVYNPSNVLPSTNNTTTDIGNDIATTPTSVTSSINGGGGSAFNENKLLLQDTPLILPQPEKIRKLSENIGAFTTTTSLLSSNNKTSNTIKNSNESMSRKRKMSSSSTGHIEQMSSNDCGNDNTVDGDAIKQTSCTNSGRSSIELFERRRAFSDMPLVIKKKNIGSKASDNSPKRHHPDNLIPSDGKARLVESLAAMCLMNGEATRMLNTEIFASMWNDEDMKEEVINRENIVKGEIKIDESGYTSADSNYSNCGVKLNSSGERKFSPLVTVNSRSVTPDASKDKGECENVMEEDRKDIKEGMVIDDDIHSPSSTEADSSSLSSSTDTSIKSSSPTILSRTPVSKKAFNDMLDGILNNILGN</sequence>
<accession>A0A0N5BAV2</accession>
<keyword evidence="2" id="KW-1185">Reference proteome</keyword>
<feature type="compositionally biased region" description="Polar residues" evidence="1">
    <location>
        <begin position="333"/>
        <end position="349"/>
    </location>
</feature>
<proteinExistence type="predicted"/>